<sequence length="418" mass="47433">MGISPFDKTDPVFASKRKYGNVNHPHKNCKADSLKENLKRFEFFEADVDEDYRQFLTNYDCYDNSMNDDALDNDPHYEIFLSSLIVNGNSFVLQVNEKNGLSEPLKYDAEDSCDDESLGNSRDMKAAIGGNVGDDTSDSSGGSELDSPLVFSDLAKKQRQFVVEDDIRSEPTDSNPSGNQAYLVEDLGSGGFCASGGKYKTDMQSKECCKSQILRKSMKVKKKNNDECEDDYQRYINCLRFDGENFVLKYKNASPIVYESDEYPPDAQTNNCTYNMEESTKLPATAGGSHASVMGDDNCHYIATSSSHSPFREQVMRILRKPYDLKEHQMLGQLILARKPIARNMDLRNGRDMTYSTNKDGKSYLDHHYDLSRKLHAAKTPHEELNLLRGFFFWLQNLTQDRAFKPWLDASCLALCRS</sequence>
<reference evidence="3" key="2">
    <citation type="submission" date="2025-08" db="UniProtKB">
        <authorList>
            <consortium name="RefSeq"/>
        </authorList>
    </citation>
    <scope>IDENTIFICATION</scope>
    <source>
        <tissue evidence="3">Leaves</tissue>
    </source>
</reference>
<accession>A0A6P6X4G7</accession>
<keyword evidence="2" id="KW-1185">Reference proteome</keyword>
<organism evidence="2 3">
    <name type="scientific">Coffea arabica</name>
    <name type="common">Arabian coffee</name>
    <dbReference type="NCBI Taxonomy" id="13443"/>
    <lineage>
        <taxon>Eukaryota</taxon>
        <taxon>Viridiplantae</taxon>
        <taxon>Streptophyta</taxon>
        <taxon>Embryophyta</taxon>
        <taxon>Tracheophyta</taxon>
        <taxon>Spermatophyta</taxon>
        <taxon>Magnoliopsida</taxon>
        <taxon>eudicotyledons</taxon>
        <taxon>Gunneridae</taxon>
        <taxon>Pentapetalae</taxon>
        <taxon>asterids</taxon>
        <taxon>lamiids</taxon>
        <taxon>Gentianales</taxon>
        <taxon>Rubiaceae</taxon>
        <taxon>Ixoroideae</taxon>
        <taxon>Gardenieae complex</taxon>
        <taxon>Bertiereae - Coffeeae clade</taxon>
        <taxon>Coffeeae</taxon>
        <taxon>Coffea</taxon>
    </lineage>
</organism>
<dbReference type="RefSeq" id="XP_027121846.1">
    <property type="nucleotide sequence ID" value="XM_027266045.2"/>
</dbReference>
<evidence type="ECO:0000313" key="3">
    <source>
        <dbReference type="RefSeq" id="XP_027121846.1"/>
    </source>
</evidence>
<reference evidence="2" key="1">
    <citation type="journal article" date="2025" name="Foods">
        <title>Unveiling the Microbial Signatures of Arabica Coffee Cherries: Insights into Ripeness Specific Diversity, Functional Traits, and Implications for Quality and Safety.</title>
        <authorList>
            <consortium name="RefSeq"/>
            <person name="Tenea G.N."/>
            <person name="Cifuentes V."/>
            <person name="Reyes P."/>
            <person name="Cevallos-Vallejos M."/>
        </authorList>
    </citation>
    <scope>NUCLEOTIDE SEQUENCE [LARGE SCALE GENOMIC DNA]</scope>
</reference>
<protein>
    <submittedName>
        <fullName evidence="3">Uncharacterized protein</fullName>
    </submittedName>
</protein>
<dbReference type="OrthoDB" id="298344at2759"/>
<gene>
    <name evidence="3" type="primary">LOC113738776</name>
</gene>
<dbReference type="GeneID" id="113738776"/>
<dbReference type="AlphaFoldDB" id="A0A6P6X4G7"/>
<name>A0A6P6X4G7_COFAR</name>
<evidence type="ECO:0000256" key="1">
    <source>
        <dbReference type="SAM" id="MobiDB-lite"/>
    </source>
</evidence>
<dbReference type="PANTHER" id="PTHR34194">
    <property type="entry name" value="F14J8.16 PROTEIN"/>
    <property type="match status" value="1"/>
</dbReference>
<proteinExistence type="predicted"/>
<evidence type="ECO:0000313" key="2">
    <source>
        <dbReference type="Proteomes" id="UP001652660"/>
    </source>
</evidence>
<dbReference type="PANTHER" id="PTHR34194:SF2">
    <property type="entry name" value="F14J8.16 PROTEIN"/>
    <property type="match status" value="1"/>
</dbReference>
<dbReference type="Proteomes" id="UP001652660">
    <property type="component" value="Chromosome 4c"/>
</dbReference>
<feature type="region of interest" description="Disordered" evidence="1">
    <location>
        <begin position="104"/>
        <end position="144"/>
    </location>
</feature>